<dbReference type="HOGENOM" id="CLU_455008_0_0_1"/>
<gene>
    <name evidence="2" type="ORF">PLICRDRAFT_341271</name>
</gene>
<feature type="region of interest" description="Disordered" evidence="1">
    <location>
        <begin position="326"/>
        <end position="380"/>
    </location>
</feature>
<organism evidence="2 3">
    <name type="scientific">Plicaturopsis crispa FD-325 SS-3</name>
    <dbReference type="NCBI Taxonomy" id="944288"/>
    <lineage>
        <taxon>Eukaryota</taxon>
        <taxon>Fungi</taxon>
        <taxon>Dikarya</taxon>
        <taxon>Basidiomycota</taxon>
        <taxon>Agaricomycotina</taxon>
        <taxon>Agaricomycetes</taxon>
        <taxon>Agaricomycetidae</taxon>
        <taxon>Amylocorticiales</taxon>
        <taxon>Amylocorticiaceae</taxon>
        <taxon>Plicatura</taxon>
        <taxon>Plicaturopsis crispa</taxon>
    </lineage>
</organism>
<evidence type="ECO:0000256" key="1">
    <source>
        <dbReference type="SAM" id="MobiDB-lite"/>
    </source>
</evidence>
<dbReference type="EMBL" id="KN832569">
    <property type="protein sequence ID" value="KII84770.1"/>
    <property type="molecule type" value="Genomic_DNA"/>
</dbReference>
<name>A0A0C9SY43_PLICR</name>
<dbReference type="Proteomes" id="UP000053263">
    <property type="component" value="Unassembled WGS sequence"/>
</dbReference>
<sequence length="600" mass="63902">MSLLLHGMDNWVRGAPAFVTTAGPSLSSASAELPSSAVAAEAVSYTNPTVRLETARELRSRIAELEDEVVRWRTRSVPIVLHTLICSCMSLSHFCRAYCVSVHVNHSCRLTLTSLLVYSALEAEAALEMSMDMDMELEVVTDADAGTALARQLFAPSPRRRSLSPLGRSLSPLGRSLSTLGRSLSTLGRSLSPLGRSPPLHYSYAGDDYEEAMRAGRPAAFQEGAQMRGRVTMRGGVPISSGTPDDYPASNSPSDASESPRYLPPSRSAPTSPRYSPRLEEGPSYTVAAQGLRPDALLLTAVPGLSRPVSYHSDVVVLDYKLVSPPERKPDSPCYQPESPAYIPVPPVHERELPRFQPDSQPNHAAPSPPPVVPSRASASPLYKLQPPRYRENFPFVSPVSPLHGRRHTRERVPSAGGEQRVGKRAREEEDNAHGAQSNSRDNAQVVRRRDHSLASIMNGDEHVKPPAAVHVGGETGGNTGAQASSSRLPVAVEGPRASSSRTGPTSSSRTGAAVPRSRPGASRTGVSAAGPGPSSHARGEAADAGPSVGPGSNGSNGPSAPKRGRFGAAVPETRRSARLRGLPVNEIHATLETNKKVWR</sequence>
<feature type="compositionally biased region" description="Low complexity" evidence="1">
    <location>
        <begin position="545"/>
        <end position="562"/>
    </location>
</feature>
<keyword evidence="3" id="KW-1185">Reference proteome</keyword>
<accession>A0A0C9SY43</accession>
<evidence type="ECO:0000313" key="2">
    <source>
        <dbReference type="EMBL" id="KII84770.1"/>
    </source>
</evidence>
<protein>
    <submittedName>
        <fullName evidence="2">Uncharacterized protein</fullName>
    </submittedName>
</protein>
<feature type="region of interest" description="Disordered" evidence="1">
    <location>
        <begin position="222"/>
        <end position="282"/>
    </location>
</feature>
<proteinExistence type="predicted"/>
<dbReference type="AlphaFoldDB" id="A0A0C9SY43"/>
<feature type="compositionally biased region" description="Low complexity" evidence="1">
    <location>
        <begin position="496"/>
        <end position="514"/>
    </location>
</feature>
<reference evidence="2 3" key="1">
    <citation type="submission" date="2014-06" db="EMBL/GenBank/DDBJ databases">
        <title>Evolutionary Origins and Diversification of the Mycorrhizal Mutualists.</title>
        <authorList>
            <consortium name="DOE Joint Genome Institute"/>
            <consortium name="Mycorrhizal Genomics Consortium"/>
            <person name="Kohler A."/>
            <person name="Kuo A."/>
            <person name="Nagy L.G."/>
            <person name="Floudas D."/>
            <person name="Copeland A."/>
            <person name="Barry K.W."/>
            <person name="Cichocki N."/>
            <person name="Veneault-Fourrey C."/>
            <person name="LaButti K."/>
            <person name="Lindquist E.A."/>
            <person name="Lipzen A."/>
            <person name="Lundell T."/>
            <person name="Morin E."/>
            <person name="Murat C."/>
            <person name="Riley R."/>
            <person name="Ohm R."/>
            <person name="Sun H."/>
            <person name="Tunlid A."/>
            <person name="Henrissat B."/>
            <person name="Grigoriev I.V."/>
            <person name="Hibbett D.S."/>
            <person name="Martin F."/>
        </authorList>
    </citation>
    <scope>NUCLEOTIDE SEQUENCE [LARGE SCALE GENOMIC DNA]</scope>
    <source>
        <strain evidence="2 3">FD-325 SS-3</strain>
    </source>
</reference>
<evidence type="ECO:0000313" key="3">
    <source>
        <dbReference type="Proteomes" id="UP000053263"/>
    </source>
</evidence>
<feature type="region of interest" description="Disordered" evidence="1">
    <location>
        <begin position="396"/>
        <end position="575"/>
    </location>
</feature>